<dbReference type="AlphaFoldDB" id="A0A7W9B169"/>
<dbReference type="Proteomes" id="UP000555546">
    <property type="component" value="Unassembled WGS sequence"/>
</dbReference>
<dbReference type="RefSeq" id="WP_183657591.1">
    <property type="nucleotide sequence ID" value="NZ_JACIJG010000027.1"/>
</dbReference>
<keyword evidence="2" id="KW-0540">Nuclease</keyword>
<gene>
    <name evidence="2" type="ORF">FHS76_004253</name>
</gene>
<protein>
    <submittedName>
        <fullName evidence="2">5-methylcytosine-specific restriction endonuclease McrA</fullName>
    </submittedName>
</protein>
<dbReference type="Gene3D" id="1.10.30.50">
    <property type="match status" value="1"/>
</dbReference>
<dbReference type="CDD" id="cd00085">
    <property type="entry name" value="HNHc"/>
    <property type="match status" value="1"/>
</dbReference>
<sequence>MRTVPEWVGKSDNSMPPDKVKDRIRDRQGDKCALTGRPFMPGDKVEYDHIIPLWLGGENREGNLQAVLDTAHKRKTQAEATVRSKVNKIRKKHRGIRKEPSMAGSKNSRFKKLISGEVVDRRTGEIVGGSRV</sequence>
<feature type="compositionally biased region" description="Basic and acidic residues" evidence="1">
    <location>
        <begin position="18"/>
        <end position="30"/>
    </location>
</feature>
<dbReference type="GO" id="GO:0004519">
    <property type="term" value="F:endonuclease activity"/>
    <property type="evidence" value="ECO:0007669"/>
    <property type="project" value="UniProtKB-KW"/>
</dbReference>
<comment type="caution">
    <text evidence="2">The sequence shown here is derived from an EMBL/GenBank/DDBJ whole genome shotgun (WGS) entry which is preliminary data.</text>
</comment>
<name>A0A7W9B169_9HYPH</name>
<feature type="region of interest" description="Disordered" evidence="1">
    <location>
        <begin position="1"/>
        <end position="37"/>
    </location>
</feature>
<reference evidence="2 3" key="1">
    <citation type="submission" date="2020-08" db="EMBL/GenBank/DDBJ databases">
        <title>Genomic Encyclopedia of Type Strains, Phase IV (KMG-IV): sequencing the most valuable type-strain genomes for metagenomic binning, comparative biology and taxonomic classification.</title>
        <authorList>
            <person name="Goeker M."/>
        </authorList>
    </citation>
    <scope>NUCLEOTIDE SEQUENCE [LARGE SCALE GENOMIC DNA]</scope>
    <source>
        <strain evidence="2 3">DSM 26944</strain>
    </source>
</reference>
<organism evidence="2 3">
    <name type="scientific">Brucella daejeonensis</name>
    <dbReference type="NCBI Taxonomy" id="659015"/>
    <lineage>
        <taxon>Bacteria</taxon>
        <taxon>Pseudomonadati</taxon>
        <taxon>Pseudomonadota</taxon>
        <taxon>Alphaproteobacteria</taxon>
        <taxon>Hyphomicrobiales</taxon>
        <taxon>Brucellaceae</taxon>
        <taxon>Brucella/Ochrobactrum group</taxon>
        <taxon>Brucella</taxon>
    </lineage>
</organism>
<evidence type="ECO:0000313" key="3">
    <source>
        <dbReference type="Proteomes" id="UP000555546"/>
    </source>
</evidence>
<keyword evidence="3" id="KW-1185">Reference proteome</keyword>
<dbReference type="InterPro" id="IPR003615">
    <property type="entry name" value="HNH_nuc"/>
</dbReference>
<accession>A0A7W9B169</accession>
<evidence type="ECO:0000256" key="1">
    <source>
        <dbReference type="SAM" id="MobiDB-lite"/>
    </source>
</evidence>
<feature type="region of interest" description="Disordered" evidence="1">
    <location>
        <begin position="89"/>
        <end position="109"/>
    </location>
</feature>
<keyword evidence="2" id="KW-0255">Endonuclease</keyword>
<dbReference type="EMBL" id="JACIJG010000027">
    <property type="protein sequence ID" value="MBB5704336.1"/>
    <property type="molecule type" value="Genomic_DNA"/>
</dbReference>
<keyword evidence="2" id="KW-0378">Hydrolase</keyword>
<proteinExistence type="predicted"/>
<evidence type="ECO:0000313" key="2">
    <source>
        <dbReference type="EMBL" id="MBB5704336.1"/>
    </source>
</evidence>